<evidence type="ECO:0000313" key="1">
    <source>
        <dbReference type="EMBL" id="MDV6306989.1"/>
    </source>
</evidence>
<evidence type="ECO:0000313" key="3">
    <source>
        <dbReference type="Proteomes" id="UP001185779"/>
    </source>
</evidence>
<accession>A0AAE4U8S8</accession>
<dbReference type="RefSeq" id="WP_006436111.1">
    <property type="nucleotide sequence ID" value="NZ_CP091855.1"/>
</dbReference>
<dbReference type="GeneID" id="77171717"/>
<keyword evidence="3" id="KW-1185">Reference proteome</keyword>
<evidence type="ECO:0000313" key="2">
    <source>
        <dbReference type="EMBL" id="MDV6311658.1"/>
    </source>
</evidence>
<proteinExistence type="predicted"/>
<gene>
    <name evidence="1" type="ORF">R3P94_06495</name>
    <name evidence="2" type="ORF">R3Q15_07070</name>
</gene>
<name>A0AAE4U8S8_9ACTN</name>
<dbReference type="AlphaFoldDB" id="A0AAE4U8S8"/>
<protein>
    <submittedName>
        <fullName evidence="2">Uncharacterized protein</fullName>
    </submittedName>
</protein>
<evidence type="ECO:0000313" key="4">
    <source>
        <dbReference type="Proteomes" id="UP001185922"/>
    </source>
</evidence>
<sequence>MIIALIVLAVLAVVAAATLVYVTRRTPTGRRTPLQRFADWWTRDPQRPYGPDTDRVAAELSILTRRYDRLV</sequence>
<dbReference type="Proteomes" id="UP001185922">
    <property type="component" value="Unassembled WGS sequence"/>
</dbReference>
<comment type="caution">
    <text evidence="2">The sequence shown here is derived from an EMBL/GenBank/DDBJ whole genome shotgun (WGS) entry which is preliminary data.</text>
</comment>
<organism evidence="2 4">
    <name type="scientific">Gordonia amicalis</name>
    <dbReference type="NCBI Taxonomy" id="89053"/>
    <lineage>
        <taxon>Bacteria</taxon>
        <taxon>Bacillati</taxon>
        <taxon>Actinomycetota</taxon>
        <taxon>Actinomycetes</taxon>
        <taxon>Mycobacteriales</taxon>
        <taxon>Gordoniaceae</taxon>
        <taxon>Gordonia</taxon>
    </lineage>
</organism>
<dbReference type="EMBL" id="JAWLKI010000005">
    <property type="protein sequence ID" value="MDV6306989.1"/>
    <property type="molecule type" value="Genomic_DNA"/>
</dbReference>
<reference evidence="2 3" key="1">
    <citation type="submission" date="2023-10" db="EMBL/GenBank/DDBJ databases">
        <title>Development of a sustainable strategy for remediation of hydrocarbon-contaminated territories based on the waste exchange concept.</title>
        <authorList>
            <person name="Krivoruchko A."/>
        </authorList>
    </citation>
    <scope>NUCLEOTIDE SEQUENCE</scope>
    <source>
        <strain evidence="1 3">IEGM 1266</strain>
        <strain evidence="2">IEGM 1279</strain>
    </source>
</reference>
<dbReference type="Proteomes" id="UP001185779">
    <property type="component" value="Unassembled WGS sequence"/>
</dbReference>
<dbReference type="EMBL" id="JAWLKH010000005">
    <property type="protein sequence ID" value="MDV6311658.1"/>
    <property type="molecule type" value="Genomic_DNA"/>
</dbReference>